<dbReference type="PROSITE" id="PS51918">
    <property type="entry name" value="RADICAL_SAM"/>
    <property type="match status" value="1"/>
</dbReference>
<dbReference type="Proteomes" id="UP000182763">
    <property type="component" value="Unassembled WGS sequence"/>
</dbReference>
<dbReference type="GO" id="GO:0005829">
    <property type="term" value="C:cytosol"/>
    <property type="evidence" value="ECO:0007669"/>
    <property type="project" value="TreeGrafter"/>
</dbReference>
<dbReference type="Pfam" id="PF04055">
    <property type="entry name" value="Radical_SAM"/>
    <property type="match status" value="1"/>
</dbReference>
<comment type="cofactor">
    <cofactor evidence="1">
        <name>[4Fe-4S] cluster</name>
        <dbReference type="ChEBI" id="CHEBI:49883"/>
    </cofactor>
</comment>
<feature type="domain" description="Radical SAM core" evidence="6">
    <location>
        <begin position="161"/>
        <end position="392"/>
    </location>
</feature>
<dbReference type="SFLD" id="SFLDS00029">
    <property type="entry name" value="Radical_SAM"/>
    <property type="match status" value="1"/>
</dbReference>
<dbReference type="InterPro" id="IPR006638">
    <property type="entry name" value="Elp3/MiaA/NifB-like_rSAM"/>
</dbReference>
<reference evidence="12 13" key="2">
    <citation type="submission" date="2017-09" db="EMBL/GenBank/DDBJ databases">
        <title>Depth-based differentiation of microbial function through sediment-hosted aquifers and enrichment of novel symbionts in the deep terrestrial subsurface.</title>
        <authorList>
            <person name="Probst A.J."/>
            <person name="Ladd B."/>
            <person name="Jarett J.K."/>
            <person name="Geller-Mcgrath D.E."/>
            <person name="Sieber C.M."/>
            <person name="Emerson J.B."/>
            <person name="Anantharaman K."/>
            <person name="Thomas B.C."/>
            <person name="Malmstrom R."/>
            <person name="Stieglmeier M."/>
            <person name="Klingl A."/>
            <person name="Woyke T."/>
            <person name="Ryan C.M."/>
            <person name="Banfield J.F."/>
        </authorList>
    </citation>
    <scope>NUCLEOTIDE SEQUENCE [LARGE SCALE GENOMIC DNA]</scope>
    <source>
        <strain evidence="9">CG_4_10_14_3_um_filter_34_13</strain>
        <strain evidence="10">CG_4_9_14_3_um_filter_33_16</strain>
    </source>
</reference>
<dbReference type="GO" id="GO:0003824">
    <property type="term" value="F:catalytic activity"/>
    <property type="evidence" value="ECO:0007669"/>
    <property type="project" value="InterPro"/>
</dbReference>
<accession>A0A1J5GMU8</accession>
<gene>
    <name evidence="7" type="ORF">AUK42_05550</name>
    <name evidence="10" type="ORF">CO097_02040</name>
    <name evidence="9" type="ORF">COZ07_02410</name>
    <name evidence="8" type="ORF">COZ58_06530</name>
</gene>
<dbReference type="RefSeq" id="WP_406607006.1">
    <property type="nucleotide sequence ID" value="NZ_PFKO01000087.1"/>
</dbReference>
<dbReference type="EMBL" id="MNYY01000107">
    <property type="protein sequence ID" value="OIP69174.1"/>
    <property type="molecule type" value="Genomic_DNA"/>
</dbReference>
<sequence length="492" mass="57309">MKILLVYPEYPETFWSFKYALKFISKKASLPPLGLLTVAALLPKEWEKKLVDMTLIELIDRDIKWADYIFISAMSIQKESVKKIVDKCKKLGAKIVAGGPLFTSEYEDFKEIDYFVLNEAEITLPSFLKDLEEGHPKHLYTSDQWVDIKNTPIPLWELVDLNKYATMCIQYSRGCPFNCEFCDVTLLFGHKMRLKIKDQILAELDSLYSRGWRGGVFIVDDNFIGNKRELKNEVLPAIIDWMEERKHPFSFTTQASINLSDDEELMQLMVRAGFGSVFVGIETPNEESLAECNKLQNKNRDLIACVKRMQKSGLIVNGGFIVGFDNDPPLIFERIIEFIQKSGIVSAMVGLLNAPRGTKLYQKLVKENRLLQEASGDNTDLSINFIPKMKYKTLIDGYKKVLSTIYSPKYYYARLLTLLKNTKPLQKNKYQFHLYYLTGFFKSIWHLGIVGKERTYYWKLFFWSLFRRPQLLPMVITYAVYGFHFRKIYENY</sequence>
<dbReference type="InterPro" id="IPR025274">
    <property type="entry name" value="DUF4070"/>
</dbReference>
<dbReference type="InterPro" id="IPR034466">
    <property type="entry name" value="Methyltransferase_Class_B"/>
</dbReference>
<keyword evidence="2" id="KW-0949">S-adenosyl-L-methionine</keyword>
<dbReference type="GO" id="GO:0031419">
    <property type="term" value="F:cobalamin binding"/>
    <property type="evidence" value="ECO:0007669"/>
    <property type="project" value="InterPro"/>
</dbReference>
<evidence type="ECO:0000256" key="3">
    <source>
        <dbReference type="ARBA" id="ARBA00022723"/>
    </source>
</evidence>
<dbReference type="GO" id="GO:0051539">
    <property type="term" value="F:4 iron, 4 sulfur cluster binding"/>
    <property type="evidence" value="ECO:0007669"/>
    <property type="project" value="UniProtKB-KW"/>
</dbReference>
<dbReference type="Proteomes" id="UP000230646">
    <property type="component" value="Unassembled WGS sequence"/>
</dbReference>
<dbReference type="EMBL" id="PFIP01000131">
    <property type="protein sequence ID" value="PIX33730.1"/>
    <property type="molecule type" value="Genomic_DNA"/>
</dbReference>
<dbReference type="Proteomes" id="UP000228560">
    <property type="component" value="Unassembled WGS sequence"/>
</dbReference>
<dbReference type="STRING" id="1805029.AUK42_05550"/>
<evidence type="ECO:0000256" key="4">
    <source>
        <dbReference type="ARBA" id="ARBA00023004"/>
    </source>
</evidence>
<keyword evidence="4" id="KW-0408">Iron</keyword>
<evidence type="ECO:0000313" key="8">
    <source>
        <dbReference type="EMBL" id="PIX33730.1"/>
    </source>
</evidence>
<evidence type="ECO:0000313" key="7">
    <source>
        <dbReference type="EMBL" id="OIP69174.1"/>
    </source>
</evidence>
<dbReference type="GO" id="GO:0046872">
    <property type="term" value="F:metal ion binding"/>
    <property type="evidence" value="ECO:0007669"/>
    <property type="project" value="UniProtKB-KW"/>
</dbReference>
<dbReference type="SMART" id="SM00729">
    <property type="entry name" value="Elp3"/>
    <property type="match status" value="1"/>
</dbReference>
<comment type="caution">
    <text evidence="7">The sequence shown here is derived from an EMBL/GenBank/DDBJ whole genome shotgun (WGS) entry which is preliminary data.</text>
</comment>
<evidence type="ECO:0000256" key="1">
    <source>
        <dbReference type="ARBA" id="ARBA00001966"/>
    </source>
</evidence>
<dbReference type="InterPro" id="IPR023404">
    <property type="entry name" value="rSAM_horseshoe"/>
</dbReference>
<protein>
    <submittedName>
        <fullName evidence="7">B12-binding domain-containing radical SAM protein</fullName>
    </submittedName>
</protein>
<evidence type="ECO:0000256" key="2">
    <source>
        <dbReference type="ARBA" id="ARBA00022691"/>
    </source>
</evidence>
<dbReference type="AlphaFoldDB" id="A0A1J5GMU8"/>
<dbReference type="SFLD" id="SFLDF00303">
    <property type="entry name" value="hopanoid_C2-methyltransferase"/>
    <property type="match status" value="1"/>
</dbReference>
<dbReference type="Pfam" id="PF13282">
    <property type="entry name" value="DUF4070"/>
    <property type="match status" value="1"/>
</dbReference>
<evidence type="ECO:0000256" key="5">
    <source>
        <dbReference type="ARBA" id="ARBA00023014"/>
    </source>
</evidence>
<evidence type="ECO:0000313" key="10">
    <source>
        <dbReference type="EMBL" id="PJB57565.1"/>
    </source>
</evidence>
<dbReference type="InterPro" id="IPR007197">
    <property type="entry name" value="rSAM"/>
</dbReference>
<evidence type="ECO:0000313" key="11">
    <source>
        <dbReference type="Proteomes" id="UP000182763"/>
    </source>
</evidence>
<dbReference type="PANTHER" id="PTHR43409:SF3">
    <property type="entry name" value="HYPOTHETICAL METHYLTRANSFERASE"/>
    <property type="match status" value="1"/>
</dbReference>
<evidence type="ECO:0000259" key="6">
    <source>
        <dbReference type="PROSITE" id="PS51918"/>
    </source>
</evidence>
<accession>A0A2M7PT38</accession>
<reference evidence="8" key="3">
    <citation type="submission" date="2017-09" db="EMBL/GenBank/DDBJ databases">
        <title>Depth-based differentiation of microbial function through sediment-hosted aquifers and enrichment of novel symbionts in the deep terrestrial subsurface.</title>
        <authorList>
            <person name="Probst A.J."/>
            <person name="Ladd B."/>
            <person name="Jarett J.K."/>
            <person name="Geller-Mcgrath D.E."/>
            <person name="Sieber C.M.K."/>
            <person name="Emerson J.B."/>
            <person name="Anantharaman K."/>
            <person name="Thomas B.C."/>
            <person name="Malmstrom R."/>
            <person name="Stieglmeier M."/>
            <person name="Klingl A."/>
            <person name="Woyke T."/>
            <person name="Ryan C.M."/>
            <person name="Banfield J.F."/>
        </authorList>
    </citation>
    <scope>NUCLEOTIDE SEQUENCE</scope>
    <source>
        <strain evidence="8">CG_4_8_14_3_um_filter_34_18</strain>
    </source>
</reference>
<evidence type="ECO:0000313" key="12">
    <source>
        <dbReference type="Proteomes" id="UP000228560"/>
    </source>
</evidence>
<evidence type="ECO:0000313" key="9">
    <source>
        <dbReference type="EMBL" id="PIY33366.1"/>
    </source>
</evidence>
<dbReference type="InterPro" id="IPR051198">
    <property type="entry name" value="BchE-like"/>
</dbReference>
<dbReference type="EMBL" id="PFTV01000048">
    <property type="protein sequence ID" value="PJB57565.1"/>
    <property type="molecule type" value="Genomic_DNA"/>
</dbReference>
<dbReference type="Gene3D" id="3.80.30.20">
    <property type="entry name" value="tm_1862 like domain"/>
    <property type="match status" value="1"/>
</dbReference>
<reference evidence="7 11" key="1">
    <citation type="journal article" date="2016" name="Environ. Microbiol.">
        <title>Genomic resolution of a cold subsurface aquifer community provides metabolic insights for novel microbes adapted to high CO concentrations.</title>
        <authorList>
            <person name="Probst A.J."/>
            <person name="Castelle C.J."/>
            <person name="Singh A."/>
            <person name="Brown C.T."/>
            <person name="Anantharaman K."/>
            <person name="Sharon I."/>
            <person name="Hug L.A."/>
            <person name="Burstein D."/>
            <person name="Emerson J.B."/>
            <person name="Thomas B.C."/>
            <person name="Banfield J.F."/>
        </authorList>
    </citation>
    <scope>NUCLEOTIDE SEQUENCE [LARGE SCALE GENOMIC DNA]</scope>
    <source>
        <strain evidence="7">CG2_30_33_13</strain>
    </source>
</reference>
<accession>A0A2M8CER2</accession>
<dbReference type="InterPro" id="IPR034530">
    <property type="entry name" value="HpnP-like"/>
</dbReference>
<dbReference type="Proteomes" id="UP000231493">
    <property type="component" value="Unassembled WGS sequence"/>
</dbReference>
<accession>A0A2M7K6G8</accession>
<dbReference type="EMBL" id="PFKO01000087">
    <property type="protein sequence ID" value="PIY33366.1"/>
    <property type="molecule type" value="Genomic_DNA"/>
</dbReference>
<keyword evidence="5" id="KW-0411">Iron-sulfur</keyword>
<dbReference type="CDD" id="cd01335">
    <property type="entry name" value="Radical_SAM"/>
    <property type="match status" value="1"/>
</dbReference>
<dbReference type="Gene3D" id="3.40.50.280">
    <property type="entry name" value="Cobalamin-binding domain"/>
    <property type="match status" value="1"/>
</dbReference>
<name>A0A1J5GMU8_9BACT</name>
<keyword evidence="3" id="KW-0479">Metal-binding</keyword>
<dbReference type="PANTHER" id="PTHR43409">
    <property type="entry name" value="ANAEROBIC MAGNESIUM-PROTOPORPHYRIN IX MONOMETHYL ESTER CYCLASE-RELATED"/>
    <property type="match status" value="1"/>
</dbReference>
<proteinExistence type="predicted"/>
<dbReference type="InterPro" id="IPR058240">
    <property type="entry name" value="rSAM_sf"/>
</dbReference>
<dbReference type="InterPro" id="IPR006158">
    <property type="entry name" value="Cobalamin-bd"/>
</dbReference>
<organism evidence="7 11">
    <name type="scientific">Candidatus Infernicultor aquiphilus</name>
    <dbReference type="NCBI Taxonomy" id="1805029"/>
    <lineage>
        <taxon>Bacteria</taxon>
        <taxon>Pseudomonadati</taxon>
        <taxon>Atribacterota</taxon>
        <taxon>Candidatus Phoenicimicrobiia</taxon>
        <taxon>Candidatus Pheonicimicrobiales</taxon>
        <taxon>Candidatus Phoenicimicrobiaceae</taxon>
        <taxon>Candidatus Infernicultor</taxon>
    </lineage>
</organism>
<dbReference type="SFLD" id="SFLDG01082">
    <property type="entry name" value="B12-binding_domain_containing"/>
    <property type="match status" value="1"/>
</dbReference>
<dbReference type="Pfam" id="PF02310">
    <property type="entry name" value="B12-binding"/>
    <property type="match status" value="1"/>
</dbReference>
<dbReference type="SUPFAM" id="SSF102114">
    <property type="entry name" value="Radical SAM enzymes"/>
    <property type="match status" value="1"/>
</dbReference>
<dbReference type="SFLD" id="SFLDG01123">
    <property type="entry name" value="methyltransferase_(Class_B)"/>
    <property type="match status" value="1"/>
</dbReference>
<evidence type="ECO:0000313" key="13">
    <source>
        <dbReference type="Proteomes" id="UP000230646"/>
    </source>
</evidence>